<evidence type="ECO:0000256" key="2">
    <source>
        <dbReference type="SAM" id="Phobius"/>
    </source>
</evidence>
<evidence type="ECO:0000256" key="1">
    <source>
        <dbReference type="RuleBase" id="RU362006"/>
    </source>
</evidence>
<keyword evidence="2" id="KW-0472">Membrane</keyword>
<evidence type="ECO:0000313" key="3">
    <source>
        <dbReference type="EMBL" id="GFH51851.1"/>
    </source>
</evidence>
<reference evidence="3 4" key="1">
    <citation type="journal article" date="2021" name="Sci. Rep.">
        <title>The genome of the diatom Chaetoceros tenuissimus carries an ancient integrated fragment of an extant virus.</title>
        <authorList>
            <person name="Hongo Y."/>
            <person name="Kimura K."/>
            <person name="Takaki Y."/>
            <person name="Yoshida Y."/>
            <person name="Baba S."/>
            <person name="Kobayashi G."/>
            <person name="Nagasaki K."/>
            <person name="Hano T."/>
            <person name="Tomaru Y."/>
        </authorList>
    </citation>
    <scope>NUCLEOTIDE SEQUENCE [LARGE SCALE GENOMIC DNA]</scope>
    <source>
        <strain evidence="3 4">NIES-3715</strain>
    </source>
</reference>
<protein>
    <submittedName>
        <fullName evidence="3">Uncharacterized protein</fullName>
    </submittedName>
</protein>
<dbReference type="InterPro" id="IPR004345">
    <property type="entry name" value="TB2_DP1_HVA22"/>
</dbReference>
<comment type="subcellular location">
    <subcellularLocation>
        <location evidence="1">Membrane</location>
        <topology evidence="1">Multi-pass membrane protein</topology>
    </subcellularLocation>
</comment>
<keyword evidence="2" id="KW-0812">Transmembrane</keyword>
<organism evidence="3 4">
    <name type="scientific">Chaetoceros tenuissimus</name>
    <dbReference type="NCBI Taxonomy" id="426638"/>
    <lineage>
        <taxon>Eukaryota</taxon>
        <taxon>Sar</taxon>
        <taxon>Stramenopiles</taxon>
        <taxon>Ochrophyta</taxon>
        <taxon>Bacillariophyta</taxon>
        <taxon>Coscinodiscophyceae</taxon>
        <taxon>Chaetocerotophycidae</taxon>
        <taxon>Chaetocerotales</taxon>
        <taxon>Chaetocerotaceae</taxon>
        <taxon>Chaetoceros</taxon>
    </lineage>
</organism>
<dbReference type="EMBL" id="BLLK01000045">
    <property type="protein sequence ID" value="GFH51851.1"/>
    <property type="molecule type" value="Genomic_DNA"/>
</dbReference>
<keyword evidence="4" id="KW-1185">Reference proteome</keyword>
<comment type="caution">
    <text evidence="3">The sequence shown here is derived from an EMBL/GenBank/DDBJ whole genome shotgun (WGS) entry which is preliminary data.</text>
</comment>
<dbReference type="Pfam" id="PF03134">
    <property type="entry name" value="TB2_DP1_HVA22"/>
    <property type="match status" value="1"/>
</dbReference>
<proteinExistence type="inferred from homology"/>
<feature type="transmembrane region" description="Helical" evidence="2">
    <location>
        <begin position="12"/>
        <end position="29"/>
    </location>
</feature>
<accession>A0AAD3CTC3</accession>
<gene>
    <name evidence="3" type="ORF">CTEN210_08327</name>
</gene>
<dbReference type="PANTHER" id="PTHR12300">
    <property type="entry name" value="HVA22-LIKE PROTEINS"/>
    <property type="match status" value="1"/>
</dbReference>
<keyword evidence="2" id="KW-1133">Transmembrane helix</keyword>
<feature type="transmembrane region" description="Helical" evidence="2">
    <location>
        <begin position="174"/>
        <end position="191"/>
    </location>
</feature>
<dbReference type="Proteomes" id="UP001054902">
    <property type="component" value="Unassembled WGS sequence"/>
</dbReference>
<feature type="transmembrane region" description="Helical" evidence="2">
    <location>
        <begin position="41"/>
        <end position="57"/>
    </location>
</feature>
<sequence>MDEEFSFEIQWIPTLIAISATAVLFLILHKAKRTKGRRAEYHAVFFIAALVILLFVPEFVHDVIFNPYSVLVVGTVIPITQSIRSALSNNLDDDLAWLQFWLASGTFTYLTEWMDVVAENFPSIAENWYQIEFFTLLWFLLPWTDGSTLMFDKITKPCLGDVAKSMKQRMDGKIAYLLMIINSSYLWFAWFTFMNLDEEAKRFIVIATGTVYPICATAVVCVKEATQVMTKEIQHFGYVTGVAFPFSSSQWTILKTLLVQLEASTVSVFA</sequence>
<evidence type="ECO:0000313" key="4">
    <source>
        <dbReference type="Proteomes" id="UP001054902"/>
    </source>
</evidence>
<feature type="transmembrane region" description="Helical" evidence="2">
    <location>
        <begin position="63"/>
        <end position="80"/>
    </location>
</feature>
<dbReference type="AlphaFoldDB" id="A0AAD3CTC3"/>
<feature type="transmembrane region" description="Helical" evidence="2">
    <location>
        <begin position="203"/>
        <end position="222"/>
    </location>
</feature>
<comment type="similarity">
    <text evidence="1">Belongs to the DP1 family.</text>
</comment>
<dbReference type="GO" id="GO:0016020">
    <property type="term" value="C:membrane"/>
    <property type="evidence" value="ECO:0007669"/>
    <property type="project" value="UniProtKB-SubCell"/>
</dbReference>
<name>A0AAD3CTC3_9STRA</name>